<keyword evidence="1" id="KW-0175">Coiled coil</keyword>
<accession>A0A932CPC1</accession>
<evidence type="ECO:0000313" key="2">
    <source>
        <dbReference type="EMBL" id="MBI2877053.1"/>
    </source>
</evidence>
<name>A0A932CPC1_UNCTE</name>
<evidence type="ECO:0000256" key="1">
    <source>
        <dbReference type="SAM" id="Coils"/>
    </source>
</evidence>
<dbReference type="EMBL" id="JACPRF010000278">
    <property type="protein sequence ID" value="MBI2877053.1"/>
    <property type="molecule type" value="Genomic_DNA"/>
</dbReference>
<dbReference type="PANTHER" id="PTHR35586">
    <property type="entry name" value="SLL1691 PROTEIN"/>
    <property type="match status" value="1"/>
</dbReference>
<protein>
    <submittedName>
        <fullName evidence="2">Flagellar assembly protein H</fullName>
    </submittedName>
</protein>
<sequence>MMDHDRLFKELLSTFFLEFLELFFPETLEGVDRTSLEFLDKEIFTDVTEGERHEVDLIAKLRFREAGQESVFLVHLEHQAQPQDCFPRRMFTYYARFHELHALPIYPIALFSHDRLREEPDEYSRDCRGFEVLRFRFRVVQLNRLNWRDFLDRENPVACALMARMRIAPPERPKVKAQCLRLLLQLRLDQAKKGLLSGYVDSYLRLSQAEKQEYEAELAEFAREEREEIMEITTSWKEEGLQEGLQRGLLEGLVTVLELKFGGEPALLERVSTVTDVEQLRSLLQVAKNAQTVEEIWRHLT</sequence>
<keyword evidence="2" id="KW-0282">Flagellum</keyword>
<evidence type="ECO:0000313" key="3">
    <source>
        <dbReference type="Proteomes" id="UP000769766"/>
    </source>
</evidence>
<proteinExistence type="predicted"/>
<keyword evidence="2" id="KW-0969">Cilium</keyword>
<dbReference type="AlphaFoldDB" id="A0A932CPC1"/>
<feature type="coiled-coil region" evidence="1">
    <location>
        <begin position="204"/>
        <end position="231"/>
    </location>
</feature>
<comment type="caution">
    <text evidence="2">The sequence shown here is derived from an EMBL/GenBank/DDBJ whole genome shotgun (WGS) entry which is preliminary data.</text>
</comment>
<keyword evidence="2" id="KW-0966">Cell projection</keyword>
<dbReference type="PANTHER" id="PTHR35586:SF1">
    <property type="entry name" value="SLL1691 PROTEIN"/>
    <property type="match status" value="1"/>
</dbReference>
<dbReference type="Proteomes" id="UP000769766">
    <property type="component" value="Unassembled WGS sequence"/>
</dbReference>
<reference evidence="2" key="1">
    <citation type="submission" date="2020-07" db="EMBL/GenBank/DDBJ databases">
        <title>Huge and variable diversity of episymbiotic CPR bacteria and DPANN archaea in groundwater ecosystems.</title>
        <authorList>
            <person name="He C.Y."/>
            <person name="Keren R."/>
            <person name="Whittaker M."/>
            <person name="Farag I.F."/>
            <person name="Doudna J."/>
            <person name="Cate J.H.D."/>
            <person name="Banfield J.F."/>
        </authorList>
    </citation>
    <scope>NUCLEOTIDE SEQUENCE</scope>
    <source>
        <strain evidence="2">NC_groundwater_672_Ag_B-0.1um_62_36</strain>
    </source>
</reference>
<gene>
    <name evidence="2" type="ORF">HYY20_09245</name>
</gene>
<organism evidence="2 3">
    <name type="scientific">Tectimicrobiota bacterium</name>
    <dbReference type="NCBI Taxonomy" id="2528274"/>
    <lineage>
        <taxon>Bacteria</taxon>
        <taxon>Pseudomonadati</taxon>
        <taxon>Nitrospinota/Tectimicrobiota group</taxon>
        <taxon>Candidatus Tectimicrobiota</taxon>
    </lineage>
</organism>